<dbReference type="EMBL" id="JBHUJC010000018">
    <property type="protein sequence ID" value="MFD2276040.1"/>
    <property type="molecule type" value="Genomic_DNA"/>
</dbReference>
<accession>A0ABW5E566</accession>
<evidence type="ECO:0000256" key="1">
    <source>
        <dbReference type="SAM" id="Phobius"/>
    </source>
</evidence>
<dbReference type="RefSeq" id="WP_377095634.1">
    <property type="nucleotide sequence ID" value="NZ_JBHSJM010000001.1"/>
</dbReference>
<reference evidence="3" key="1">
    <citation type="journal article" date="2019" name="Int. J. Syst. Evol. Microbiol.">
        <title>The Global Catalogue of Microorganisms (GCM) 10K type strain sequencing project: providing services to taxonomists for standard genome sequencing and annotation.</title>
        <authorList>
            <consortium name="The Broad Institute Genomics Platform"/>
            <consortium name="The Broad Institute Genome Sequencing Center for Infectious Disease"/>
            <person name="Wu L."/>
            <person name="Ma J."/>
        </authorList>
    </citation>
    <scope>NUCLEOTIDE SEQUENCE [LARGE SCALE GENOMIC DNA]</scope>
    <source>
        <strain evidence="3">JCM 16545</strain>
    </source>
</reference>
<dbReference type="NCBIfam" id="TIGR02206">
    <property type="entry name" value="intg_mem_TP0381"/>
    <property type="match status" value="1"/>
</dbReference>
<feature type="transmembrane region" description="Helical" evidence="1">
    <location>
        <begin position="126"/>
        <end position="144"/>
    </location>
</feature>
<sequence>MFSLFGPVHITTLCIIATTSFTTIHLYRTTCDKTQKTIRQLLAICCLISYPLHLTLALIAENALSLENKVPFHLCDLAAIICGAALLTQRSRLCELAYFWGLAGTLQGLLTPNLTSTFPSPAFFSFFWNHGFVVVAALFIPLAIKWRPEKHALWRVFAITQIYVVLAMSLNFLLKTTNYGFLHHKPEQASLLDLFPAWPWYILLLEFICLLLFLLLNLPFSLKSQK</sequence>
<dbReference type="Proteomes" id="UP001597297">
    <property type="component" value="Unassembled WGS sequence"/>
</dbReference>
<keyword evidence="1" id="KW-0812">Transmembrane</keyword>
<proteinExistence type="predicted"/>
<feature type="transmembrane region" description="Helical" evidence="1">
    <location>
        <begin position="96"/>
        <end position="114"/>
    </location>
</feature>
<feature type="transmembrane region" description="Helical" evidence="1">
    <location>
        <begin position="200"/>
        <end position="220"/>
    </location>
</feature>
<feature type="transmembrane region" description="Helical" evidence="1">
    <location>
        <begin position="71"/>
        <end position="89"/>
    </location>
</feature>
<comment type="caution">
    <text evidence="2">The sequence shown here is derived from an EMBL/GenBank/DDBJ whole genome shotgun (WGS) entry which is preliminary data.</text>
</comment>
<gene>
    <name evidence="2" type="ORF">ACFSQZ_06135</name>
</gene>
<feature type="transmembrane region" description="Helical" evidence="1">
    <location>
        <begin position="6"/>
        <end position="27"/>
    </location>
</feature>
<evidence type="ECO:0000313" key="2">
    <source>
        <dbReference type="EMBL" id="MFD2276040.1"/>
    </source>
</evidence>
<dbReference type="InterPro" id="IPR011737">
    <property type="entry name" value="CHP02206_TP0381"/>
</dbReference>
<keyword evidence="1" id="KW-1133">Transmembrane helix</keyword>
<evidence type="ECO:0000313" key="3">
    <source>
        <dbReference type="Proteomes" id="UP001597297"/>
    </source>
</evidence>
<name>A0ABW5E566_9BACT</name>
<feature type="transmembrane region" description="Helical" evidence="1">
    <location>
        <begin position="156"/>
        <end position="174"/>
    </location>
</feature>
<keyword evidence="3" id="KW-1185">Reference proteome</keyword>
<dbReference type="Pfam" id="PF14808">
    <property type="entry name" value="TMEM164"/>
    <property type="match status" value="1"/>
</dbReference>
<protein>
    <submittedName>
        <fullName evidence="2">TIGR02206 family membrane protein</fullName>
    </submittedName>
</protein>
<feature type="transmembrane region" description="Helical" evidence="1">
    <location>
        <begin position="39"/>
        <end position="59"/>
    </location>
</feature>
<keyword evidence="1" id="KW-0472">Membrane</keyword>
<organism evidence="2 3">
    <name type="scientific">Rubritalea spongiae</name>
    <dbReference type="NCBI Taxonomy" id="430797"/>
    <lineage>
        <taxon>Bacteria</taxon>
        <taxon>Pseudomonadati</taxon>
        <taxon>Verrucomicrobiota</taxon>
        <taxon>Verrucomicrobiia</taxon>
        <taxon>Verrucomicrobiales</taxon>
        <taxon>Rubritaleaceae</taxon>
        <taxon>Rubritalea</taxon>
    </lineage>
</organism>